<dbReference type="AlphaFoldDB" id="A0A944QVT8"/>
<evidence type="ECO:0000259" key="1">
    <source>
        <dbReference type="SMART" id="SM00901"/>
    </source>
</evidence>
<organism evidence="2 3">
    <name type="scientific">Candidatus Thiodiazotropha taylori</name>
    <dbReference type="NCBI Taxonomy" id="2792791"/>
    <lineage>
        <taxon>Bacteria</taxon>
        <taxon>Pseudomonadati</taxon>
        <taxon>Pseudomonadota</taxon>
        <taxon>Gammaproteobacteria</taxon>
        <taxon>Chromatiales</taxon>
        <taxon>Sedimenticolaceae</taxon>
        <taxon>Candidatus Thiodiazotropha</taxon>
    </lineage>
</organism>
<reference evidence="2 3" key="1">
    <citation type="submission" date="2021-05" db="EMBL/GenBank/DDBJ databases">
        <title>Genetic and Functional Diversity in Clade A Lucinid endosymbionts from the Bahamas.</title>
        <authorList>
            <person name="Giani N.M."/>
            <person name="Engel A.S."/>
            <person name="Campbell B.J."/>
        </authorList>
    </citation>
    <scope>NUCLEOTIDE SEQUENCE [LARGE SCALE GENOMIC DNA]</scope>
    <source>
        <strain evidence="2">LUC16012Gg_MoonRockCtena</strain>
    </source>
</reference>
<dbReference type="SMART" id="SM00901">
    <property type="entry name" value="FRG"/>
    <property type="match status" value="1"/>
</dbReference>
<dbReference type="Proteomes" id="UP000770889">
    <property type="component" value="Unassembled WGS sequence"/>
</dbReference>
<protein>
    <submittedName>
        <fullName evidence="2">FRG domain-containing protein</fullName>
    </submittedName>
</protein>
<evidence type="ECO:0000313" key="2">
    <source>
        <dbReference type="EMBL" id="MBT2990365.1"/>
    </source>
</evidence>
<feature type="domain" description="FRG" evidence="1">
    <location>
        <begin position="31"/>
        <end position="127"/>
    </location>
</feature>
<name>A0A944QVT8_9GAMM</name>
<gene>
    <name evidence="2" type="ORF">KME65_15525</name>
</gene>
<accession>A0A944QVT8</accession>
<dbReference type="EMBL" id="JAHHGM010000016">
    <property type="protein sequence ID" value="MBT2990365.1"/>
    <property type="molecule type" value="Genomic_DNA"/>
</dbReference>
<evidence type="ECO:0000313" key="3">
    <source>
        <dbReference type="Proteomes" id="UP000770889"/>
    </source>
</evidence>
<dbReference type="InterPro" id="IPR014966">
    <property type="entry name" value="FRG-dom"/>
</dbReference>
<proteinExistence type="predicted"/>
<dbReference type="Pfam" id="PF08867">
    <property type="entry name" value="FRG"/>
    <property type="match status" value="1"/>
</dbReference>
<comment type="caution">
    <text evidence="2">The sequence shown here is derived from an EMBL/GenBank/DDBJ whole genome shotgun (WGS) entry which is preliminary data.</text>
</comment>
<sequence>MTAIRIETARSWGELQELLFSASWNQALERFRSPGAFRGLSDADYTLETTLIRLGGPYQQLERHLLRNFMKYAHRDVVERDSFWHWLSVAQHHGLPTRLLDWTHSPFVAMHFATANTSKSDRDGVIWCINYERCHTLLPTTIRQSLENEGANTFTTELLAKAVPSLEQLDQLSEEPFLLFFEPPSMDDRIVNQFALFSVMSNASLGLDSWIGRHPELCRKIIIPAGLKWEIRDKLDQCNVTERVLFPGLDGLTRWLYRHYSPKQR</sequence>